<reference evidence="6" key="1">
    <citation type="submission" date="2022-06" db="EMBL/GenBank/DDBJ databases">
        <title>Genome sequencing of Brevibacillus sp. BB3-R1.</title>
        <authorList>
            <person name="Heo J."/>
            <person name="Lee D."/>
            <person name="Won M."/>
            <person name="Han B.-H."/>
            <person name="Hong S.-B."/>
            <person name="Kwon S.-W."/>
        </authorList>
    </citation>
    <scope>NUCLEOTIDE SEQUENCE</scope>
    <source>
        <strain evidence="6">BB3-R1</strain>
    </source>
</reference>
<gene>
    <name evidence="6" type="ORF">NDK47_07510</name>
</gene>
<keyword evidence="3 5" id="KW-0904">Protein phosphatase</keyword>
<dbReference type="PANTHER" id="PTHR39181">
    <property type="entry name" value="TYROSINE-PROTEIN PHOSPHATASE YWQE"/>
    <property type="match status" value="1"/>
</dbReference>
<dbReference type="Gene3D" id="3.20.20.140">
    <property type="entry name" value="Metal-dependent hydrolases"/>
    <property type="match status" value="1"/>
</dbReference>
<evidence type="ECO:0000313" key="6">
    <source>
        <dbReference type="EMBL" id="USG67130.1"/>
    </source>
</evidence>
<evidence type="ECO:0000256" key="5">
    <source>
        <dbReference type="PIRNR" id="PIRNR016557"/>
    </source>
</evidence>
<evidence type="ECO:0000256" key="2">
    <source>
        <dbReference type="ARBA" id="ARBA00022801"/>
    </source>
</evidence>
<comment type="catalytic activity">
    <reaction evidence="4 5">
        <text>O-phospho-L-tyrosyl-[protein] + H2O = L-tyrosyl-[protein] + phosphate</text>
        <dbReference type="Rhea" id="RHEA:10684"/>
        <dbReference type="Rhea" id="RHEA-COMP:10136"/>
        <dbReference type="Rhea" id="RHEA-COMP:20101"/>
        <dbReference type="ChEBI" id="CHEBI:15377"/>
        <dbReference type="ChEBI" id="CHEBI:43474"/>
        <dbReference type="ChEBI" id="CHEBI:46858"/>
        <dbReference type="ChEBI" id="CHEBI:61978"/>
        <dbReference type="EC" id="3.1.3.48"/>
    </reaction>
</comment>
<dbReference type="PIRSF" id="PIRSF016557">
    <property type="entry name" value="Caps_synth_CpsB"/>
    <property type="match status" value="1"/>
</dbReference>
<organism evidence="6 7">
    <name type="scientific">Brevibacillus ruminantium</name>
    <dbReference type="NCBI Taxonomy" id="2950604"/>
    <lineage>
        <taxon>Bacteria</taxon>
        <taxon>Bacillati</taxon>
        <taxon>Bacillota</taxon>
        <taxon>Bacilli</taxon>
        <taxon>Bacillales</taxon>
        <taxon>Paenibacillaceae</taxon>
        <taxon>Brevibacillus</taxon>
    </lineage>
</organism>
<keyword evidence="2 5" id="KW-0378">Hydrolase</keyword>
<dbReference type="EMBL" id="CP098755">
    <property type="protein sequence ID" value="USG67130.1"/>
    <property type="molecule type" value="Genomic_DNA"/>
</dbReference>
<dbReference type="SUPFAM" id="SSF89550">
    <property type="entry name" value="PHP domain-like"/>
    <property type="match status" value="1"/>
</dbReference>
<dbReference type="RefSeq" id="WP_251874233.1">
    <property type="nucleotide sequence ID" value="NZ_CP098755.1"/>
</dbReference>
<sequence length="260" mass="29373">MIDLHCHILPSVDDGPRDAATSLEMARMAASEGITDIVASPHTHNGLYENRPHQVIAAVQILQQQIDCAGIPLVIHPGSEVHLHHQLLNHVTNDMVLTIGDQKQHLLLELPVYCPFSFIERVLQDLLKAGITPVIAHPERNEMLRNSLHHLMRWREQKVLFQINAGSLLGQLGRKAQGYAYQLLRHGLVHVLASDGHDTRKRKPSLKAAYRCLDETLSSEVSIHLQWNAQAILRGEPCVNLEPRSGTRFFQVPRFLYPWP</sequence>
<evidence type="ECO:0000256" key="3">
    <source>
        <dbReference type="ARBA" id="ARBA00022912"/>
    </source>
</evidence>
<name>A0ABY4WJ19_9BACL</name>
<evidence type="ECO:0000256" key="4">
    <source>
        <dbReference type="ARBA" id="ARBA00051722"/>
    </source>
</evidence>
<proteinExistence type="inferred from homology"/>
<dbReference type="PANTHER" id="PTHR39181:SF1">
    <property type="entry name" value="TYROSINE-PROTEIN PHOSPHATASE YWQE"/>
    <property type="match status" value="1"/>
</dbReference>
<dbReference type="InterPro" id="IPR016195">
    <property type="entry name" value="Pol/histidinol_Pase-like"/>
</dbReference>
<dbReference type="Proteomes" id="UP001056500">
    <property type="component" value="Chromosome"/>
</dbReference>
<evidence type="ECO:0000313" key="7">
    <source>
        <dbReference type="Proteomes" id="UP001056500"/>
    </source>
</evidence>
<keyword evidence="7" id="KW-1185">Reference proteome</keyword>
<evidence type="ECO:0000256" key="1">
    <source>
        <dbReference type="ARBA" id="ARBA00005750"/>
    </source>
</evidence>
<dbReference type="InterPro" id="IPR016667">
    <property type="entry name" value="Caps_polysacc_synth_CpsB/CapC"/>
</dbReference>
<dbReference type="EC" id="3.1.3.48" evidence="5"/>
<comment type="similarity">
    <text evidence="1 5">Belongs to the metallo-dependent hydrolases superfamily. CpsB/CapC family.</text>
</comment>
<dbReference type="Pfam" id="PF19567">
    <property type="entry name" value="CpsB_CapC"/>
    <property type="match status" value="1"/>
</dbReference>
<accession>A0ABY4WJ19</accession>
<protein>
    <recommendedName>
        <fullName evidence="5">Tyrosine-protein phosphatase</fullName>
        <ecNumber evidence="5">3.1.3.48</ecNumber>
    </recommendedName>
</protein>